<gene>
    <name evidence="5" type="ORF">EELLY_v1c06620</name>
</gene>
<feature type="domain" description="ABC transporter" evidence="4">
    <location>
        <begin position="16"/>
        <end position="239"/>
    </location>
</feature>
<organism evidence="5 6">
    <name type="scientific">Entomoplasma ellychniae</name>
    <dbReference type="NCBI Taxonomy" id="2114"/>
    <lineage>
        <taxon>Bacteria</taxon>
        <taxon>Bacillati</taxon>
        <taxon>Mycoplasmatota</taxon>
        <taxon>Mollicutes</taxon>
        <taxon>Entomoplasmatales</taxon>
        <taxon>Entomoplasmataceae</taxon>
        <taxon>Entomoplasma</taxon>
    </lineage>
</organism>
<dbReference type="RefSeq" id="WP_104206056.1">
    <property type="nucleotide sequence ID" value="NZ_PHND01000001.1"/>
</dbReference>
<dbReference type="GO" id="GO:0016887">
    <property type="term" value="F:ATP hydrolysis activity"/>
    <property type="evidence" value="ECO:0007669"/>
    <property type="project" value="InterPro"/>
</dbReference>
<keyword evidence="2" id="KW-0547">Nucleotide-binding</keyword>
<dbReference type="InterPro" id="IPR003593">
    <property type="entry name" value="AAA+_ATPase"/>
</dbReference>
<evidence type="ECO:0000256" key="3">
    <source>
        <dbReference type="ARBA" id="ARBA00022840"/>
    </source>
</evidence>
<dbReference type="Gene3D" id="3.40.50.300">
    <property type="entry name" value="P-loop containing nucleotide triphosphate hydrolases"/>
    <property type="match status" value="1"/>
</dbReference>
<dbReference type="SMART" id="SM00382">
    <property type="entry name" value="AAA"/>
    <property type="match status" value="1"/>
</dbReference>
<dbReference type="GO" id="GO:0005524">
    <property type="term" value="F:ATP binding"/>
    <property type="evidence" value="ECO:0007669"/>
    <property type="project" value="UniProtKB-KW"/>
</dbReference>
<sequence length="426" mass="49553">MQDRDIKVIFDKKNIVEVENISKVYDKHTWALKKINLKIGRGECISLLGSNGSGKTTLLRILANNLEKTTGTIKYNFKEENILKSIGFQKREQAWPVGFKVKDINQLWYNIYQVEDLEWISILKDVFGITEIENKQLSKLSIIKLQMYAIFLALINKPELLLIDDLSSGIDFKYEEKISRFLKDYISNGNTVVLNYPSNYFLENTTTRIIYINDGEVFDDKSISDVRGEFRTISDYTKSIFREEIIKENRIKNKSKLFININSKLEEIISVIQGIIDDLSREEHPNAKINNTINNSYAAVLDLKTNIDNLSISYIDSAGIKIISTKIKATIKTFNKVYLVSPYQKYEKTFRNIEKYLQKELKRTFNNEMVIVKGDTLSSTISESEKKQLTKLKEKYIKEEQKTIRKKILKQQFKKIESSTFKKGND</sequence>
<keyword evidence="3 5" id="KW-0067">ATP-binding</keyword>
<proteinExistence type="predicted"/>
<protein>
    <submittedName>
        <fullName evidence="5">ABC transporter ATP-binding protein</fullName>
    </submittedName>
</protein>
<dbReference type="InterPro" id="IPR051782">
    <property type="entry name" value="ABC_Transporter_VariousFunc"/>
</dbReference>
<dbReference type="EMBL" id="PHND01000001">
    <property type="protein sequence ID" value="PPE04976.1"/>
    <property type="molecule type" value="Genomic_DNA"/>
</dbReference>
<dbReference type="PANTHER" id="PTHR42939">
    <property type="entry name" value="ABC TRANSPORTER ATP-BINDING PROTEIN ALBC-RELATED"/>
    <property type="match status" value="1"/>
</dbReference>
<evidence type="ECO:0000256" key="1">
    <source>
        <dbReference type="ARBA" id="ARBA00022448"/>
    </source>
</evidence>
<keyword evidence="6" id="KW-1185">Reference proteome</keyword>
<dbReference type="PROSITE" id="PS50893">
    <property type="entry name" value="ABC_TRANSPORTER_2"/>
    <property type="match status" value="1"/>
</dbReference>
<dbReference type="PANTHER" id="PTHR42939:SF1">
    <property type="entry name" value="ABC TRANSPORTER ATP-BINDING PROTEIN ALBC-RELATED"/>
    <property type="match status" value="1"/>
</dbReference>
<evidence type="ECO:0000259" key="4">
    <source>
        <dbReference type="PROSITE" id="PS50893"/>
    </source>
</evidence>
<dbReference type="Pfam" id="PF00005">
    <property type="entry name" value="ABC_tran"/>
    <property type="match status" value="1"/>
</dbReference>
<reference evidence="5 6" key="1">
    <citation type="submission" date="2017-11" db="EMBL/GenBank/DDBJ databases">
        <title>Genome sequence of Entomoplasma ellychniae ELCN-1 (ATCC 43707).</title>
        <authorList>
            <person name="Lo W.-S."/>
            <person name="Gasparich G.E."/>
            <person name="Kuo C.-H."/>
        </authorList>
    </citation>
    <scope>NUCLEOTIDE SEQUENCE [LARGE SCALE GENOMIC DNA]</scope>
    <source>
        <strain evidence="5 6">ELCN-1</strain>
    </source>
</reference>
<dbReference type="SUPFAM" id="SSF52540">
    <property type="entry name" value="P-loop containing nucleoside triphosphate hydrolases"/>
    <property type="match status" value="2"/>
</dbReference>
<keyword evidence="1" id="KW-0813">Transport</keyword>
<evidence type="ECO:0000313" key="6">
    <source>
        <dbReference type="Proteomes" id="UP000239010"/>
    </source>
</evidence>
<dbReference type="InterPro" id="IPR003439">
    <property type="entry name" value="ABC_transporter-like_ATP-bd"/>
</dbReference>
<evidence type="ECO:0000256" key="2">
    <source>
        <dbReference type="ARBA" id="ARBA00022741"/>
    </source>
</evidence>
<accession>A0A8E2QWI4</accession>
<dbReference type="InterPro" id="IPR027417">
    <property type="entry name" value="P-loop_NTPase"/>
</dbReference>
<evidence type="ECO:0000313" key="5">
    <source>
        <dbReference type="EMBL" id="PPE04976.1"/>
    </source>
</evidence>
<comment type="caution">
    <text evidence="5">The sequence shown here is derived from an EMBL/GenBank/DDBJ whole genome shotgun (WGS) entry which is preliminary data.</text>
</comment>
<name>A0A8E2QWI4_9MOLU</name>
<dbReference type="AlphaFoldDB" id="A0A8E2QWI4"/>
<dbReference type="Proteomes" id="UP000239010">
    <property type="component" value="Unassembled WGS sequence"/>
</dbReference>